<protein>
    <submittedName>
        <fullName evidence="2">Uncharacterized protein</fullName>
    </submittedName>
</protein>
<proteinExistence type="predicted"/>
<sequence>MAESFDYVAFAQNFEKRHGRPPTSKELETGIDPLEGIVRTHTAEETQAEMARINASYKPRFSERLKSGLSFLGRSGLKALILVIQTPIYLTLLFFNLIKSTIGVFLIWFVSKALIYVAIGVVMDLIHVKSVSDVPEWLRWIGDFFFGKEMFSSEYLIPNFFPHPTFDAWIIGIAIVFFALVATFSKVEET</sequence>
<feature type="transmembrane region" description="Helical" evidence="1">
    <location>
        <begin position="79"/>
        <end position="98"/>
    </location>
</feature>
<keyword evidence="1" id="KW-1133">Transmembrane helix</keyword>
<keyword evidence="1" id="KW-0472">Membrane</keyword>
<reference evidence="2 3" key="1">
    <citation type="submission" date="2020-04" db="EMBL/GenBank/DDBJ databases">
        <title>MicrobeNet Type strains.</title>
        <authorList>
            <person name="Nicholson A.C."/>
        </authorList>
    </citation>
    <scope>NUCLEOTIDE SEQUENCE [LARGE SCALE GENOMIC DNA]</scope>
    <source>
        <strain evidence="2 3">DSM 22768</strain>
    </source>
</reference>
<dbReference type="Proteomes" id="UP000532121">
    <property type="component" value="Unassembled WGS sequence"/>
</dbReference>
<keyword evidence="1" id="KW-0812">Transmembrane</keyword>
<evidence type="ECO:0000256" key="1">
    <source>
        <dbReference type="SAM" id="Phobius"/>
    </source>
</evidence>
<comment type="caution">
    <text evidence="2">The sequence shown here is derived from an EMBL/GenBank/DDBJ whole genome shotgun (WGS) entry which is preliminary data.</text>
</comment>
<feature type="transmembrane region" description="Helical" evidence="1">
    <location>
        <begin position="168"/>
        <end position="187"/>
    </location>
</feature>
<dbReference type="RefSeq" id="WP_193523192.1">
    <property type="nucleotide sequence ID" value="NZ_JABASA010000005.1"/>
</dbReference>
<evidence type="ECO:0000313" key="2">
    <source>
        <dbReference type="EMBL" id="NMD48743.1"/>
    </source>
</evidence>
<accession>A0A7X9QFX9</accession>
<evidence type="ECO:0000313" key="3">
    <source>
        <dbReference type="Proteomes" id="UP000532121"/>
    </source>
</evidence>
<feature type="transmembrane region" description="Helical" evidence="1">
    <location>
        <begin position="105"/>
        <end position="128"/>
    </location>
</feature>
<dbReference type="EMBL" id="JABASA010000005">
    <property type="protein sequence ID" value="NMD48743.1"/>
    <property type="molecule type" value="Genomic_DNA"/>
</dbReference>
<dbReference type="AlphaFoldDB" id="A0A7X9QFX9"/>
<name>A0A7X9QFX9_STRRT</name>
<organism evidence="2 3">
    <name type="scientific">Streptococcus ratti</name>
    <dbReference type="NCBI Taxonomy" id="1341"/>
    <lineage>
        <taxon>Bacteria</taxon>
        <taxon>Bacillati</taxon>
        <taxon>Bacillota</taxon>
        <taxon>Bacilli</taxon>
        <taxon>Lactobacillales</taxon>
        <taxon>Streptococcaceae</taxon>
        <taxon>Streptococcus</taxon>
    </lineage>
</organism>
<gene>
    <name evidence="2" type="ORF">HHO37_03410</name>
</gene>